<evidence type="ECO:0000313" key="4">
    <source>
        <dbReference type="Proteomes" id="UP000777303"/>
    </source>
</evidence>
<comment type="similarity">
    <text evidence="1">Belongs to the universal stress protein A family.</text>
</comment>
<dbReference type="PANTHER" id="PTHR46268">
    <property type="entry name" value="STRESS RESPONSE PROTEIN NHAX"/>
    <property type="match status" value="1"/>
</dbReference>
<dbReference type="InterPro" id="IPR006016">
    <property type="entry name" value="UspA"/>
</dbReference>
<dbReference type="Pfam" id="PF00582">
    <property type="entry name" value="Usp"/>
    <property type="match status" value="1"/>
</dbReference>
<dbReference type="Proteomes" id="UP000777303">
    <property type="component" value="Unassembled WGS sequence"/>
</dbReference>
<dbReference type="PRINTS" id="PR01438">
    <property type="entry name" value="UNVRSLSTRESS"/>
</dbReference>
<gene>
    <name evidence="3" type="ORF">H9901_01615</name>
</gene>
<dbReference type="PANTHER" id="PTHR46268:SF6">
    <property type="entry name" value="UNIVERSAL STRESS PROTEIN UP12"/>
    <property type="match status" value="1"/>
</dbReference>
<evidence type="ECO:0000259" key="2">
    <source>
        <dbReference type="Pfam" id="PF00582"/>
    </source>
</evidence>
<dbReference type="SUPFAM" id="SSF52402">
    <property type="entry name" value="Adenine nucleotide alpha hydrolases-like"/>
    <property type="match status" value="1"/>
</dbReference>
<dbReference type="AlphaFoldDB" id="A0A948TJ71"/>
<dbReference type="Gene3D" id="3.40.50.620">
    <property type="entry name" value="HUPs"/>
    <property type="match status" value="1"/>
</dbReference>
<feature type="domain" description="UspA" evidence="2">
    <location>
        <begin position="15"/>
        <end position="156"/>
    </location>
</feature>
<dbReference type="InterPro" id="IPR006015">
    <property type="entry name" value="Universal_stress_UspA"/>
</dbReference>
<proteinExistence type="inferred from homology"/>
<accession>A0A948TJ71</accession>
<dbReference type="CDD" id="cd00293">
    <property type="entry name" value="USP-like"/>
    <property type="match status" value="1"/>
</dbReference>
<organism evidence="3 4">
    <name type="scientific">Candidatus Paralactobacillus gallistercoris</name>
    <dbReference type="NCBI Taxonomy" id="2838724"/>
    <lineage>
        <taxon>Bacteria</taxon>
        <taxon>Bacillati</taxon>
        <taxon>Bacillota</taxon>
        <taxon>Bacilli</taxon>
        <taxon>Lactobacillales</taxon>
        <taxon>Lactobacillaceae</taxon>
        <taxon>Lactobacillus</taxon>
    </lineage>
</organism>
<comment type="caution">
    <text evidence="3">The sequence shown here is derived from an EMBL/GenBank/DDBJ whole genome shotgun (WGS) entry which is preliminary data.</text>
</comment>
<sequence length="156" mass="17402">MAKTEDDFEVKTLQFNKLLLAVDDDDDESSQKAFDYACTLAKTYNVALGIVSILETGDMNVYQSLSSDFLDKRRAEMMSDLNTYVQKAREYGVQSIEPIIGEGSPGRVIVDEIIPTFQPDLVIVGSHTNPMFSRRHLGMQASYIARNASVSVIIVR</sequence>
<reference evidence="3" key="2">
    <citation type="submission" date="2021-04" db="EMBL/GenBank/DDBJ databases">
        <authorList>
            <person name="Gilroy R."/>
        </authorList>
    </citation>
    <scope>NUCLEOTIDE SEQUENCE</scope>
    <source>
        <strain evidence="3">F6-6636</strain>
    </source>
</reference>
<name>A0A948TJ71_9LACO</name>
<evidence type="ECO:0000256" key="1">
    <source>
        <dbReference type="ARBA" id="ARBA00008791"/>
    </source>
</evidence>
<protein>
    <submittedName>
        <fullName evidence="3">Universal stress protein</fullName>
    </submittedName>
</protein>
<dbReference type="InterPro" id="IPR014729">
    <property type="entry name" value="Rossmann-like_a/b/a_fold"/>
</dbReference>
<dbReference type="EMBL" id="JAHLFS010000022">
    <property type="protein sequence ID" value="MBU3851382.1"/>
    <property type="molecule type" value="Genomic_DNA"/>
</dbReference>
<reference evidence="3" key="1">
    <citation type="journal article" date="2021" name="PeerJ">
        <title>Extensive microbial diversity within the chicken gut microbiome revealed by metagenomics and culture.</title>
        <authorList>
            <person name="Gilroy R."/>
            <person name="Ravi A."/>
            <person name="Getino M."/>
            <person name="Pursley I."/>
            <person name="Horton D.L."/>
            <person name="Alikhan N.F."/>
            <person name="Baker D."/>
            <person name="Gharbi K."/>
            <person name="Hall N."/>
            <person name="Watson M."/>
            <person name="Adriaenssens E.M."/>
            <person name="Foster-Nyarko E."/>
            <person name="Jarju S."/>
            <person name="Secka A."/>
            <person name="Antonio M."/>
            <person name="Oren A."/>
            <person name="Chaudhuri R.R."/>
            <person name="La Ragione R."/>
            <person name="Hildebrand F."/>
            <person name="Pallen M.J."/>
        </authorList>
    </citation>
    <scope>NUCLEOTIDE SEQUENCE</scope>
    <source>
        <strain evidence="3">F6-6636</strain>
    </source>
</reference>
<evidence type="ECO:0000313" key="3">
    <source>
        <dbReference type="EMBL" id="MBU3851382.1"/>
    </source>
</evidence>